<evidence type="ECO:0000256" key="12">
    <source>
        <dbReference type="PROSITE-ProRule" id="PRU00278"/>
    </source>
</evidence>
<evidence type="ECO:0000256" key="3">
    <source>
        <dbReference type="ARBA" id="ARBA00022519"/>
    </source>
</evidence>
<protein>
    <recommendedName>
        <fullName evidence="10">Periplasmic chaperone PpiD</fullName>
    </recommendedName>
    <alternativeName>
        <fullName evidence="11">Periplasmic folding chaperone</fullName>
    </alternativeName>
</protein>
<evidence type="ECO:0000256" key="2">
    <source>
        <dbReference type="ARBA" id="ARBA00022475"/>
    </source>
</evidence>
<dbReference type="PROSITE" id="PS01096">
    <property type="entry name" value="PPIC_PPIASE_1"/>
    <property type="match status" value="1"/>
</dbReference>
<gene>
    <name evidence="14" type="ORF">ACFO0J_15585</name>
</gene>
<dbReference type="InterPro" id="IPR023058">
    <property type="entry name" value="PPIase_PpiC_CS"/>
</dbReference>
<name>A0ABV8S3C5_9BURK</name>
<dbReference type="Pfam" id="PF13624">
    <property type="entry name" value="SurA_N_3"/>
    <property type="match status" value="1"/>
</dbReference>
<evidence type="ECO:0000313" key="15">
    <source>
        <dbReference type="Proteomes" id="UP001595756"/>
    </source>
</evidence>
<keyword evidence="8 12" id="KW-0413">Isomerase</keyword>
<evidence type="ECO:0000256" key="1">
    <source>
        <dbReference type="ARBA" id="ARBA00004382"/>
    </source>
</evidence>
<evidence type="ECO:0000256" key="10">
    <source>
        <dbReference type="ARBA" id="ARBA00040743"/>
    </source>
</evidence>
<evidence type="ECO:0000256" key="7">
    <source>
        <dbReference type="ARBA" id="ARBA00023186"/>
    </source>
</evidence>
<comment type="subcellular location">
    <subcellularLocation>
        <location evidence="1">Cell inner membrane</location>
        <topology evidence="1">Single-pass type II membrane protein</topology>
        <orientation evidence="1">Periplasmic side</orientation>
    </subcellularLocation>
</comment>
<evidence type="ECO:0000256" key="9">
    <source>
        <dbReference type="ARBA" id="ARBA00038408"/>
    </source>
</evidence>
<dbReference type="InterPro" id="IPR052029">
    <property type="entry name" value="PpiD_chaperone"/>
</dbReference>
<dbReference type="InterPro" id="IPR027304">
    <property type="entry name" value="Trigger_fact/SurA_dom_sf"/>
</dbReference>
<keyword evidence="2" id="KW-1003">Cell membrane</keyword>
<evidence type="ECO:0000256" key="5">
    <source>
        <dbReference type="ARBA" id="ARBA00022989"/>
    </source>
</evidence>
<dbReference type="Gene3D" id="1.10.4030.10">
    <property type="entry name" value="Porin chaperone SurA, peptide-binding domain"/>
    <property type="match status" value="1"/>
</dbReference>
<sequence length="653" mass="70850">MFDFIRTHQRLMQFLLLVLVVPSFVFLGVSGYSFVTADPALVEIGRAAVTREEFVQAQRNQLQQMQESSQGRFDPALLDNPQARQALLDQLVDRRLQIAVATKDHFSVSDGALRRAIAAMPQLQVDGQFSPDRYNEVLTSYGLTPRDFEAGQRSELALDRVLGPVRDTAGLPAPVLDSLKRALTEERTIRLRVFKAEDHAKEVQVSDQDIQAWYDGHQDALRLPEQVSADYLVLDEAAALASVPTIEEAQLKDYYEQNKTRYVVPARVSVSHILIKLPSGASDDVAKTALSKAEGIVTRARAEPTEFAELARKESQDAGTARDGGRLGWIQRGTLPLPMEQAVFALKQGEISDPVKGPDGYHIFMADQVQPEQGESFEQARAKVEDEVRRQLAADRFADMATKLTSLVYDNPSSLDPAAKDLGLQVRHAGGIARDRLLSADEAGANAASASDDSAILGDVRVRQALFSSQVLTDKQNSGVIEISPDTMAVVRVGEVTPAHVPPLDQVRKQIHAQLTNERALTAAVAEGEKALAGLRAQPADEGFDEPVTISRLDTAGLSKDVLDTAFSVEADEALPAFGGVALARAYAIVQVDKVQPGTTDTPALAGLGQQMARLWGSVEQQAVLTELRQQLGVKVTDAGRKLIEQGDSGGSN</sequence>
<dbReference type="SUPFAM" id="SSF109998">
    <property type="entry name" value="Triger factor/SurA peptide-binding domain-like"/>
    <property type="match status" value="1"/>
</dbReference>
<accession>A0ABV8S3C5</accession>
<dbReference type="SUPFAM" id="SSF54534">
    <property type="entry name" value="FKBP-like"/>
    <property type="match status" value="1"/>
</dbReference>
<dbReference type="PANTHER" id="PTHR47529:SF1">
    <property type="entry name" value="PERIPLASMIC CHAPERONE PPID"/>
    <property type="match status" value="1"/>
</dbReference>
<evidence type="ECO:0000256" key="4">
    <source>
        <dbReference type="ARBA" id="ARBA00022692"/>
    </source>
</evidence>
<dbReference type="PANTHER" id="PTHR47529">
    <property type="entry name" value="PEPTIDYL-PROLYL CIS-TRANS ISOMERASE D"/>
    <property type="match status" value="1"/>
</dbReference>
<evidence type="ECO:0000313" key="14">
    <source>
        <dbReference type="EMBL" id="MFC4299465.1"/>
    </source>
</evidence>
<keyword evidence="12" id="KW-0697">Rotamase</keyword>
<dbReference type="InterPro" id="IPR046357">
    <property type="entry name" value="PPIase_dom_sf"/>
</dbReference>
<dbReference type="InterPro" id="IPR000297">
    <property type="entry name" value="PPIase_PpiC"/>
</dbReference>
<dbReference type="Proteomes" id="UP001595756">
    <property type="component" value="Unassembled WGS sequence"/>
</dbReference>
<keyword evidence="7" id="KW-0143">Chaperone</keyword>
<keyword evidence="5" id="KW-1133">Transmembrane helix</keyword>
<evidence type="ECO:0000256" key="8">
    <source>
        <dbReference type="ARBA" id="ARBA00023235"/>
    </source>
</evidence>
<keyword evidence="4" id="KW-0812">Transmembrane</keyword>
<proteinExistence type="inferred from homology"/>
<evidence type="ECO:0000256" key="6">
    <source>
        <dbReference type="ARBA" id="ARBA00023136"/>
    </source>
</evidence>
<comment type="similarity">
    <text evidence="9">Belongs to the PpiD chaperone family.</text>
</comment>
<reference evidence="15" key="1">
    <citation type="journal article" date="2019" name="Int. J. Syst. Evol. Microbiol.">
        <title>The Global Catalogue of Microorganisms (GCM) 10K type strain sequencing project: providing services to taxonomists for standard genome sequencing and annotation.</title>
        <authorList>
            <consortium name="The Broad Institute Genomics Platform"/>
            <consortium name="The Broad Institute Genome Sequencing Center for Infectious Disease"/>
            <person name="Wu L."/>
            <person name="Ma J."/>
        </authorList>
    </citation>
    <scope>NUCLEOTIDE SEQUENCE [LARGE SCALE GENOMIC DNA]</scope>
    <source>
        <strain evidence="15">CGMCC 1.19029</strain>
    </source>
</reference>
<dbReference type="EMBL" id="JBHSDY010000010">
    <property type="protein sequence ID" value="MFC4299465.1"/>
    <property type="molecule type" value="Genomic_DNA"/>
</dbReference>
<evidence type="ECO:0000256" key="11">
    <source>
        <dbReference type="ARBA" id="ARBA00042775"/>
    </source>
</evidence>
<keyword evidence="3" id="KW-0997">Cell inner membrane</keyword>
<dbReference type="PROSITE" id="PS50198">
    <property type="entry name" value="PPIC_PPIASE_2"/>
    <property type="match status" value="1"/>
</dbReference>
<comment type="caution">
    <text evidence="14">The sequence shown here is derived from an EMBL/GenBank/DDBJ whole genome shotgun (WGS) entry which is preliminary data.</text>
</comment>
<keyword evidence="6" id="KW-0472">Membrane</keyword>
<dbReference type="Pfam" id="PF00639">
    <property type="entry name" value="Rotamase"/>
    <property type="match status" value="1"/>
</dbReference>
<keyword evidence="15" id="KW-1185">Reference proteome</keyword>
<dbReference type="Gene3D" id="3.10.50.40">
    <property type="match status" value="1"/>
</dbReference>
<feature type="domain" description="PpiC" evidence="13">
    <location>
        <begin position="265"/>
        <end position="368"/>
    </location>
</feature>
<dbReference type="RefSeq" id="WP_376813996.1">
    <property type="nucleotide sequence ID" value="NZ_JBHSDY010000010.1"/>
</dbReference>
<organism evidence="14 15">
    <name type="scientific">Castellaniella hirudinis</name>
    <dbReference type="NCBI Taxonomy" id="1144617"/>
    <lineage>
        <taxon>Bacteria</taxon>
        <taxon>Pseudomonadati</taxon>
        <taxon>Pseudomonadota</taxon>
        <taxon>Betaproteobacteria</taxon>
        <taxon>Burkholderiales</taxon>
        <taxon>Alcaligenaceae</taxon>
        <taxon>Castellaniella</taxon>
    </lineage>
</organism>
<evidence type="ECO:0000259" key="13">
    <source>
        <dbReference type="PROSITE" id="PS50198"/>
    </source>
</evidence>